<dbReference type="Pfam" id="PF12697">
    <property type="entry name" value="Abhydrolase_6"/>
    <property type="match status" value="1"/>
</dbReference>
<feature type="domain" description="AB hydrolase-1" evidence="1">
    <location>
        <begin position="55"/>
        <end position="366"/>
    </location>
</feature>
<evidence type="ECO:0000313" key="3">
    <source>
        <dbReference type="Proteomes" id="UP000324767"/>
    </source>
</evidence>
<dbReference type="InterPro" id="IPR000073">
    <property type="entry name" value="AB_hydrolase_1"/>
</dbReference>
<gene>
    <name evidence="2" type="ORF">FRX48_05384</name>
</gene>
<proteinExistence type="predicted"/>
<dbReference type="Proteomes" id="UP000324767">
    <property type="component" value="Unassembled WGS sequence"/>
</dbReference>
<comment type="caution">
    <text evidence="2">The sequence shown here is derived from an EMBL/GenBank/DDBJ whole genome shotgun (WGS) entry which is preliminary data.</text>
</comment>
<evidence type="ECO:0000313" key="2">
    <source>
        <dbReference type="EMBL" id="KAA6411073.1"/>
    </source>
</evidence>
<dbReference type="InterPro" id="IPR029058">
    <property type="entry name" value="AB_hydrolase_fold"/>
</dbReference>
<dbReference type="Gene3D" id="3.40.50.1820">
    <property type="entry name" value="alpha/beta hydrolase"/>
    <property type="match status" value="1"/>
</dbReference>
<sequence length="431" mass="48786">MSSALFLTHEHVIQGQHIREYPAATVDSQEEALNLHIKHYVPLNNPNPTHGDVTVVAAHAIGFPKELYEPLWDELLQRSNRLGFRIRGIWIADIANQGKSSVLNEDKLGNDPSWFDHPRDLLHIINHFRDQMPRPIVGIGHSMGGNNLVNLSLIHPRLLTSLVLLDPVIIEASKPPNQDKNPVTLASTVRRDLWPSREVAAAWFGNSKFYQTWDARVLKKWIEFGLRDLPTAIYPSVSLSQDTKRAVTLTTPKHQEVFTFSRPNYAGQDATGKQIINRTTHADLDPADSYSFPFYRPEPRITFRNLPFLRPSVLYVFGGESDLSTPEFRKMKIERTGIGVGGSGGAQCGRVKEVVLEGIGHLVAMDAVGSCAEAAAMWFDQEMQRWRKEEEAFRREWSKKKKQDKFMIDEEWMKRIGAKPGRSNPGGLNKL</sequence>
<dbReference type="SUPFAM" id="SSF53474">
    <property type="entry name" value="alpha/beta-Hydrolases"/>
    <property type="match status" value="1"/>
</dbReference>
<protein>
    <recommendedName>
        <fullName evidence="1">AB hydrolase-1 domain-containing protein</fullName>
    </recommendedName>
</protein>
<dbReference type="OrthoDB" id="94039at2759"/>
<evidence type="ECO:0000259" key="1">
    <source>
        <dbReference type="Pfam" id="PF12697"/>
    </source>
</evidence>
<organism evidence="2 3">
    <name type="scientific">Lasallia pustulata</name>
    <dbReference type="NCBI Taxonomy" id="136370"/>
    <lineage>
        <taxon>Eukaryota</taxon>
        <taxon>Fungi</taxon>
        <taxon>Dikarya</taxon>
        <taxon>Ascomycota</taxon>
        <taxon>Pezizomycotina</taxon>
        <taxon>Lecanoromycetes</taxon>
        <taxon>OSLEUM clade</taxon>
        <taxon>Umbilicariomycetidae</taxon>
        <taxon>Umbilicariales</taxon>
        <taxon>Umbilicariaceae</taxon>
        <taxon>Lasallia</taxon>
    </lineage>
</organism>
<reference evidence="2 3" key="1">
    <citation type="submission" date="2019-09" db="EMBL/GenBank/DDBJ databases">
        <title>The hologenome of the rock-dwelling lichen Lasallia pustulata.</title>
        <authorList>
            <person name="Greshake Tzovaras B."/>
            <person name="Segers F."/>
            <person name="Bicker A."/>
            <person name="Dal Grande F."/>
            <person name="Otte J."/>
            <person name="Hankeln T."/>
            <person name="Schmitt I."/>
            <person name="Ebersberger I."/>
        </authorList>
    </citation>
    <scope>NUCLEOTIDE SEQUENCE [LARGE SCALE GENOMIC DNA]</scope>
    <source>
        <strain evidence="2">A1-1</strain>
    </source>
</reference>
<dbReference type="EMBL" id="VXIT01000008">
    <property type="protein sequence ID" value="KAA6411073.1"/>
    <property type="molecule type" value="Genomic_DNA"/>
</dbReference>
<dbReference type="AlphaFoldDB" id="A0A5M8PNN0"/>
<accession>A0A5M8PNN0</accession>
<name>A0A5M8PNN0_9LECA</name>